<keyword evidence="3" id="KW-0804">Transcription</keyword>
<dbReference type="Proteomes" id="UP000486602">
    <property type="component" value="Unassembled WGS sequence"/>
</dbReference>
<feature type="domain" description="HTH luxR-type" evidence="4">
    <location>
        <begin position="111"/>
        <end position="176"/>
    </location>
</feature>
<reference evidence="5 6" key="1">
    <citation type="submission" date="2020-02" db="EMBL/GenBank/DDBJ databases">
        <title>Out from the shadows clarifying the taxonomy of the family Cryomorphaceae and related taxa by utilizing the GTDB taxonomic framework.</title>
        <authorList>
            <person name="Bowman J.P."/>
        </authorList>
    </citation>
    <scope>NUCLEOTIDE SEQUENCE [LARGE SCALE GENOMIC DNA]</scope>
    <source>
        <strain evidence="5 6">QSSC 1-22</strain>
    </source>
</reference>
<evidence type="ECO:0000313" key="5">
    <source>
        <dbReference type="EMBL" id="NEN23649.1"/>
    </source>
</evidence>
<dbReference type="SMART" id="SM00421">
    <property type="entry name" value="HTH_LUXR"/>
    <property type="match status" value="1"/>
</dbReference>
<dbReference type="PANTHER" id="PTHR44688:SF16">
    <property type="entry name" value="DNA-BINDING TRANSCRIPTIONAL ACTIVATOR DEVR_DOSR"/>
    <property type="match status" value="1"/>
</dbReference>
<dbReference type="AlphaFoldDB" id="A0A7K3WPR6"/>
<dbReference type="EMBL" id="JAAGVY010000013">
    <property type="protein sequence ID" value="NEN23649.1"/>
    <property type="molecule type" value="Genomic_DNA"/>
</dbReference>
<evidence type="ECO:0000256" key="1">
    <source>
        <dbReference type="ARBA" id="ARBA00023015"/>
    </source>
</evidence>
<dbReference type="Gene3D" id="1.10.10.10">
    <property type="entry name" value="Winged helix-like DNA-binding domain superfamily/Winged helix DNA-binding domain"/>
    <property type="match status" value="1"/>
</dbReference>
<evidence type="ECO:0000256" key="3">
    <source>
        <dbReference type="ARBA" id="ARBA00023163"/>
    </source>
</evidence>
<dbReference type="Pfam" id="PF00196">
    <property type="entry name" value="GerE"/>
    <property type="match status" value="1"/>
</dbReference>
<keyword evidence="6" id="KW-1185">Reference proteome</keyword>
<keyword evidence="2" id="KW-0238">DNA-binding</keyword>
<comment type="caution">
    <text evidence="5">The sequence shown here is derived from an EMBL/GenBank/DDBJ whole genome shotgun (WGS) entry which is preliminary data.</text>
</comment>
<accession>A0A7K3WPR6</accession>
<dbReference type="SUPFAM" id="SSF46894">
    <property type="entry name" value="C-terminal effector domain of the bipartite response regulators"/>
    <property type="match status" value="1"/>
</dbReference>
<dbReference type="PRINTS" id="PR00038">
    <property type="entry name" value="HTHLUXR"/>
</dbReference>
<dbReference type="CDD" id="cd06170">
    <property type="entry name" value="LuxR_C_like"/>
    <property type="match status" value="1"/>
</dbReference>
<name>A0A7K3WPR6_9FLAO</name>
<protein>
    <recommendedName>
        <fullName evidence="4">HTH luxR-type domain-containing protein</fullName>
    </recommendedName>
</protein>
<dbReference type="InterPro" id="IPR000792">
    <property type="entry name" value="Tscrpt_reg_LuxR_C"/>
</dbReference>
<gene>
    <name evidence="5" type="ORF">G3O08_09055</name>
</gene>
<sequence>MNNEIKESIQIISEVFPVSYANTDFGYKHFHTSTSGIKHIFCKGTNKPEYFINTEPRAEMERYEDLDVIELTSNRAASQKKYSFYIGISKLEIEPTDSIYESRNVLCNRNFIASYMRLSQREKEVLKQLALMKTSEEIASQLCISPNTVKNHRRNIRQKVEFVSREESSRFLYWVRGFVS</sequence>
<dbReference type="PANTHER" id="PTHR44688">
    <property type="entry name" value="DNA-BINDING TRANSCRIPTIONAL ACTIVATOR DEVR_DOSR"/>
    <property type="match status" value="1"/>
</dbReference>
<evidence type="ECO:0000313" key="6">
    <source>
        <dbReference type="Proteomes" id="UP000486602"/>
    </source>
</evidence>
<evidence type="ECO:0000256" key="2">
    <source>
        <dbReference type="ARBA" id="ARBA00023125"/>
    </source>
</evidence>
<proteinExistence type="predicted"/>
<dbReference type="GO" id="GO:0006355">
    <property type="term" value="P:regulation of DNA-templated transcription"/>
    <property type="evidence" value="ECO:0007669"/>
    <property type="project" value="InterPro"/>
</dbReference>
<keyword evidence="1" id="KW-0805">Transcription regulation</keyword>
<dbReference type="InterPro" id="IPR016032">
    <property type="entry name" value="Sig_transdc_resp-reg_C-effctor"/>
</dbReference>
<dbReference type="PROSITE" id="PS50043">
    <property type="entry name" value="HTH_LUXR_2"/>
    <property type="match status" value="1"/>
</dbReference>
<dbReference type="RefSeq" id="WP_163285043.1">
    <property type="nucleotide sequence ID" value="NZ_JAAGVY010000013.1"/>
</dbReference>
<dbReference type="GO" id="GO:0003677">
    <property type="term" value="F:DNA binding"/>
    <property type="evidence" value="ECO:0007669"/>
    <property type="project" value="UniProtKB-KW"/>
</dbReference>
<dbReference type="InterPro" id="IPR036388">
    <property type="entry name" value="WH-like_DNA-bd_sf"/>
</dbReference>
<organism evidence="5 6">
    <name type="scientific">Cryomorpha ignava</name>
    <dbReference type="NCBI Taxonomy" id="101383"/>
    <lineage>
        <taxon>Bacteria</taxon>
        <taxon>Pseudomonadati</taxon>
        <taxon>Bacteroidota</taxon>
        <taxon>Flavobacteriia</taxon>
        <taxon>Flavobacteriales</taxon>
        <taxon>Cryomorphaceae</taxon>
        <taxon>Cryomorpha</taxon>
    </lineage>
</organism>
<evidence type="ECO:0000259" key="4">
    <source>
        <dbReference type="PROSITE" id="PS50043"/>
    </source>
</evidence>